<keyword evidence="6" id="KW-1185">Reference proteome</keyword>
<dbReference type="InterPro" id="IPR013105">
    <property type="entry name" value="TPR_2"/>
</dbReference>
<dbReference type="SUPFAM" id="SSF48452">
    <property type="entry name" value="TPR-like"/>
    <property type="match status" value="1"/>
</dbReference>
<dbReference type="Pfam" id="PF07719">
    <property type="entry name" value="TPR_2"/>
    <property type="match status" value="1"/>
</dbReference>
<dbReference type="RefSeq" id="WP_340239521.1">
    <property type="nucleotide sequence ID" value="NZ_JBBEWC010000013.1"/>
</dbReference>
<evidence type="ECO:0000256" key="2">
    <source>
        <dbReference type="ARBA" id="ARBA00022803"/>
    </source>
</evidence>
<sequence>MKKHYTLFIVCLSFATFAQNSSPFINQEAFDSRGNTMLLGPCSKVAFMRFPYNQWYDKFYNNYQVDSTITQSFKEKTADIEILTFAATWCGDTQQNLPRFMKVAEKAGLSNAKLKFVMVDNAQERYKQSPTHEETGWNIFRVPTFIILKNGLEIGRIIERPVESLEKDLSKIIRQEPYASAYQAQNKVAQIVETHQAKQLPNELQKISAEIKPLLRNSSELNAYGYVLLAQKRYQQAIAVLALNTNVYPQEANTFDSLAEAYLISGDKKKALYYYEKALQLDANLTSAKEKIGELRK</sequence>
<dbReference type="PROSITE" id="PS50005">
    <property type="entry name" value="TPR"/>
    <property type="match status" value="1"/>
</dbReference>
<feature type="chain" id="PRO_5047069973" evidence="4">
    <location>
        <begin position="19"/>
        <end position="297"/>
    </location>
</feature>
<evidence type="ECO:0000313" key="6">
    <source>
        <dbReference type="Proteomes" id="UP001597510"/>
    </source>
</evidence>
<evidence type="ECO:0000313" key="5">
    <source>
        <dbReference type="EMBL" id="MFD2522854.1"/>
    </source>
</evidence>
<keyword evidence="2 3" id="KW-0802">TPR repeat</keyword>
<dbReference type="Gene3D" id="1.25.40.10">
    <property type="entry name" value="Tetratricopeptide repeat domain"/>
    <property type="match status" value="1"/>
</dbReference>
<evidence type="ECO:0000256" key="4">
    <source>
        <dbReference type="SAM" id="SignalP"/>
    </source>
</evidence>
<keyword evidence="1" id="KW-0677">Repeat</keyword>
<organism evidence="5 6">
    <name type="scientific">Emticicia soli</name>
    <dbReference type="NCBI Taxonomy" id="2027878"/>
    <lineage>
        <taxon>Bacteria</taxon>
        <taxon>Pseudomonadati</taxon>
        <taxon>Bacteroidota</taxon>
        <taxon>Cytophagia</taxon>
        <taxon>Cytophagales</taxon>
        <taxon>Leadbetterellaceae</taxon>
        <taxon>Emticicia</taxon>
    </lineage>
</organism>
<dbReference type="Proteomes" id="UP001597510">
    <property type="component" value="Unassembled WGS sequence"/>
</dbReference>
<dbReference type="SUPFAM" id="SSF52833">
    <property type="entry name" value="Thioredoxin-like"/>
    <property type="match status" value="1"/>
</dbReference>
<name>A0ABW5J9W4_9BACT</name>
<dbReference type="SMART" id="SM00028">
    <property type="entry name" value="TPR"/>
    <property type="match status" value="1"/>
</dbReference>
<accession>A0ABW5J9W4</accession>
<protein>
    <submittedName>
        <fullName evidence="5">Thioredoxin family protein</fullName>
    </submittedName>
</protein>
<feature type="signal peptide" evidence="4">
    <location>
        <begin position="1"/>
        <end position="18"/>
    </location>
</feature>
<evidence type="ECO:0000256" key="3">
    <source>
        <dbReference type="PROSITE-ProRule" id="PRU00339"/>
    </source>
</evidence>
<evidence type="ECO:0000256" key="1">
    <source>
        <dbReference type="ARBA" id="ARBA00022737"/>
    </source>
</evidence>
<dbReference type="Gene3D" id="3.40.30.10">
    <property type="entry name" value="Glutaredoxin"/>
    <property type="match status" value="1"/>
</dbReference>
<comment type="caution">
    <text evidence="5">The sequence shown here is derived from an EMBL/GenBank/DDBJ whole genome shotgun (WGS) entry which is preliminary data.</text>
</comment>
<dbReference type="CDD" id="cd02947">
    <property type="entry name" value="TRX_family"/>
    <property type="match status" value="1"/>
</dbReference>
<dbReference type="InterPro" id="IPR019734">
    <property type="entry name" value="TPR_rpt"/>
</dbReference>
<gene>
    <name evidence="5" type="ORF">ACFSR2_18285</name>
</gene>
<reference evidence="6" key="1">
    <citation type="journal article" date="2019" name="Int. J. Syst. Evol. Microbiol.">
        <title>The Global Catalogue of Microorganisms (GCM) 10K type strain sequencing project: providing services to taxonomists for standard genome sequencing and annotation.</title>
        <authorList>
            <consortium name="The Broad Institute Genomics Platform"/>
            <consortium name="The Broad Institute Genome Sequencing Center for Infectious Disease"/>
            <person name="Wu L."/>
            <person name="Ma J."/>
        </authorList>
    </citation>
    <scope>NUCLEOTIDE SEQUENCE [LARGE SCALE GENOMIC DNA]</scope>
    <source>
        <strain evidence="6">KCTC 52344</strain>
    </source>
</reference>
<dbReference type="InterPro" id="IPR036249">
    <property type="entry name" value="Thioredoxin-like_sf"/>
</dbReference>
<dbReference type="EMBL" id="JBHULC010000022">
    <property type="protein sequence ID" value="MFD2522854.1"/>
    <property type="molecule type" value="Genomic_DNA"/>
</dbReference>
<keyword evidence="4" id="KW-0732">Signal</keyword>
<dbReference type="InterPro" id="IPR011990">
    <property type="entry name" value="TPR-like_helical_dom_sf"/>
</dbReference>
<proteinExistence type="predicted"/>
<dbReference type="Pfam" id="PF14595">
    <property type="entry name" value="Thioredoxin_9"/>
    <property type="match status" value="1"/>
</dbReference>
<feature type="repeat" description="TPR" evidence="3">
    <location>
        <begin position="252"/>
        <end position="285"/>
    </location>
</feature>